<feature type="transmembrane region" description="Helical" evidence="1">
    <location>
        <begin position="29"/>
        <end position="47"/>
    </location>
</feature>
<dbReference type="OrthoDB" id="2965169at2"/>
<gene>
    <name evidence="2" type="ORF">CWO92_05985</name>
</gene>
<keyword evidence="3" id="KW-1185">Reference proteome</keyword>
<dbReference type="EMBL" id="PIQO01000003">
    <property type="protein sequence ID" value="PKR85921.1"/>
    <property type="molecule type" value="Genomic_DNA"/>
</dbReference>
<dbReference type="RefSeq" id="WP_101353291.1">
    <property type="nucleotide sequence ID" value="NZ_PIQO01000003.1"/>
</dbReference>
<dbReference type="AlphaFoldDB" id="A0A2N3LMR7"/>
<feature type="transmembrane region" description="Helical" evidence="1">
    <location>
        <begin position="6"/>
        <end position="22"/>
    </location>
</feature>
<comment type="caution">
    <text evidence="2">The sequence shown here is derived from an EMBL/GenBank/DDBJ whole genome shotgun (WGS) entry which is preliminary data.</text>
</comment>
<name>A0A2N3LMR7_9BACI</name>
<proteinExistence type="predicted"/>
<keyword evidence="1" id="KW-0472">Membrane</keyword>
<keyword evidence="1" id="KW-1133">Transmembrane helix</keyword>
<sequence>MPGSIFIGFLWGTWIVATFLMHKQNKFRFPLAFLSLVFIIVFPYKVHIAPLSIQVPAIIFLIIGYVYIAFLAFSKRIFMMIAIIIMITGYTGYLLMILYDPVWLILDYHVMTAILIFLIAQILYPKSLFSHLVCSVLGTIQGEIVYGVILSKWEFTYNACSGDYLDICAIYFFITLTWFFIQHISSNMSLKNSVGKQKHG</sequence>
<dbReference type="Pfam" id="PF24124">
    <property type="entry name" value="YphA"/>
    <property type="match status" value="1"/>
</dbReference>
<keyword evidence="1" id="KW-0812">Transmembrane</keyword>
<evidence type="ECO:0000313" key="2">
    <source>
        <dbReference type="EMBL" id="PKR85921.1"/>
    </source>
</evidence>
<feature type="transmembrane region" description="Helical" evidence="1">
    <location>
        <begin position="80"/>
        <end position="99"/>
    </location>
</feature>
<dbReference type="InterPro" id="IPR014617">
    <property type="entry name" value="YphA_Bacsu"/>
</dbReference>
<feature type="transmembrane region" description="Helical" evidence="1">
    <location>
        <begin position="105"/>
        <end position="124"/>
    </location>
</feature>
<dbReference type="PIRSF" id="PIRSF036710">
    <property type="entry name" value="YphA_Bacsu"/>
    <property type="match status" value="1"/>
</dbReference>
<organism evidence="2 3">
    <name type="scientific">Heyndrickxia camelliae</name>
    <dbReference type="NCBI Taxonomy" id="1707093"/>
    <lineage>
        <taxon>Bacteria</taxon>
        <taxon>Bacillati</taxon>
        <taxon>Bacillota</taxon>
        <taxon>Bacilli</taxon>
        <taxon>Bacillales</taxon>
        <taxon>Bacillaceae</taxon>
        <taxon>Heyndrickxia</taxon>
    </lineage>
</organism>
<feature type="transmembrane region" description="Helical" evidence="1">
    <location>
        <begin position="131"/>
        <end position="149"/>
    </location>
</feature>
<feature type="transmembrane region" description="Helical" evidence="1">
    <location>
        <begin position="164"/>
        <end position="181"/>
    </location>
</feature>
<feature type="transmembrane region" description="Helical" evidence="1">
    <location>
        <begin position="53"/>
        <end position="73"/>
    </location>
</feature>
<reference evidence="2 3" key="1">
    <citation type="submission" date="2017-11" db="EMBL/GenBank/DDBJ databases">
        <title>Bacillus camelliae sp. nov., isolated from pu'er tea.</title>
        <authorList>
            <person name="Niu L."/>
        </authorList>
    </citation>
    <scope>NUCLEOTIDE SEQUENCE [LARGE SCALE GENOMIC DNA]</scope>
    <source>
        <strain evidence="2 3">7578-1</strain>
    </source>
</reference>
<evidence type="ECO:0000313" key="3">
    <source>
        <dbReference type="Proteomes" id="UP000233440"/>
    </source>
</evidence>
<protein>
    <submittedName>
        <fullName evidence="2">Uncharacterized protein</fullName>
    </submittedName>
</protein>
<accession>A0A2N3LMR7</accession>
<evidence type="ECO:0000256" key="1">
    <source>
        <dbReference type="SAM" id="Phobius"/>
    </source>
</evidence>
<dbReference type="Proteomes" id="UP000233440">
    <property type="component" value="Unassembled WGS sequence"/>
</dbReference>